<dbReference type="GO" id="GO:0005634">
    <property type="term" value="C:nucleus"/>
    <property type="evidence" value="ECO:0007669"/>
    <property type="project" value="TreeGrafter"/>
</dbReference>
<name>A0A8H4NWG3_9HYPO</name>
<evidence type="ECO:0000256" key="1">
    <source>
        <dbReference type="ARBA" id="ARBA00022737"/>
    </source>
</evidence>
<dbReference type="PANTHER" id="PTHR24193">
    <property type="entry name" value="ANKYRIN REPEAT PROTEIN"/>
    <property type="match status" value="1"/>
</dbReference>
<organism evidence="5 6">
    <name type="scientific">Fusarium austroafricanum</name>
    <dbReference type="NCBI Taxonomy" id="2364996"/>
    <lineage>
        <taxon>Eukaryota</taxon>
        <taxon>Fungi</taxon>
        <taxon>Dikarya</taxon>
        <taxon>Ascomycota</taxon>
        <taxon>Pezizomycotina</taxon>
        <taxon>Sordariomycetes</taxon>
        <taxon>Hypocreomycetidae</taxon>
        <taxon>Hypocreales</taxon>
        <taxon>Nectriaceae</taxon>
        <taxon>Fusarium</taxon>
        <taxon>Fusarium concolor species complex</taxon>
    </lineage>
</organism>
<dbReference type="GO" id="GO:0045944">
    <property type="term" value="P:positive regulation of transcription by RNA polymerase II"/>
    <property type="evidence" value="ECO:0007669"/>
    <property type="project" value="TreeGrafter"/>
</dbReference>
<dbReference type="SUPFAM" id="SSF48403">
    <property type="entry name" value="Ankyrin repeat"/>
    <property type="match status" value="1"/>
</dbReference>
<protein>
    <recommendedName>
        <fullName evidence="7">Ankyrin repeat protein</fullName>
    </recommendedName>
</protein>
<proteinExistence type="predicted"/>
<reference evidence="5" key="1">
    <citation type="submission" date="2020-01" db="EMBL/GenBank/DDBJ databases">
        <title>Identification and distribution of gene clusters putatively required for synthesis of sphingolipid metabolism inhibitors in phylogenetically diverse species of the filamentous fungus Fusarium.</title>
        <authorList>
            <person name="Kim H.-S."/>
            <person name="Busman M."/>
            <person name="Brown D.W."/>
            <person name="Divon H."/>
            <person name="Uhlig S."/>
            <person name="Proctor R.H."/>
        </authorList>
    </citation>
    <scope>NUCLEOTIDE SEQUENCE</scope>
    <source>
        <strain evidence="5">NRRL 53441</strain>
    </source>
</reference>
<feature type="repeat" description="ANK" evidence="3">
    <location>
        <begin position="227"/>
        <end position="259"/>
    </location>
</feature>
<dbReference type="Proteomes" id="UP000605986">
    <property type="component" value="Unassembled WGS sequence"/>
</dbReference>
<sequence>MLLDHGADPNLRNGRRNSSAPIHIAVKKGDLDVTIELLKRGTNPYPDNTKESDPFHTACFEGWLGVIETFLEVVDDTGELVNFEWGCAGTPLRAAASGGNWGVVKLLLSRGADPNFKSQSKIGRGKTVIHAVAERGNIQVSEAILDTTNDSSLEIRDRTQRTPLWYACAEGREDMAKYLLQRGASTDVTFAEGKNIIPAIVLGGPENILKLVLENNPNLDTGCVAPNGETPLFHSVNSGDDKIVLMLLERGADVNRRSKYEMFRYLGLPSIAKRGHCRFCLDMRPPTSLHETSLVELPLKLHSSVIALQRSVRAVDTAPLVLEHENYCDVCFKIIVGTRDVVAPTAPSTYVIGAWMSLQSRDVAFAHGTTTPKYKLLPGVISREQIEFYEPSRLSSIEEEALTTGAGEPEATAQEHGDYQESGPQHRTGKGLDGGSVFLSGSSNNCTTAVESLSKELPTAVASCSLNNNGSFNDGPMQASILSKEEWSDRTEDELREFLDSVLKTFTTDQTRDEIVKWNFSVKDWELVLQDDAMELSQRQTVGNSLIVRPVRK</sequence>
<evidence type="ECO:0008006" key="7">
    <source>
        <dbReference type="Google" id="ProtNLM"/>
    </source>
</evidence>
<feature type="repeat" description="ANK" evidence="3">
    <location>
        <begin position="159"/>
        <end position="191"/>
    </location>
</feature>
<evidence type="ECO:0000256" key="4">
    <source>
        <dbReference type="SAM" id="MobiDB-lite"/>
    </source>
</evidence>
<keyword evidence="6" id="KW-1185">Reference proteome</keyword>
<feature type="repeat" description="ANK" evidence="3">
    <location>
        <begin position="87"/>
        <end position="119"/>
    </location>
</feature>
<keyword evidence="2 3" id="KW-0040">ANK repeat</keyword>
<dbReference type="InterPro" id="IPR036770">
    <property type="entry name" value="Ankyrin_rpt-contain_sf"/>
</dbReference>
<dbReference type="InterPro" id="IPR002110">
    <property type="entry name" value="Ankyrin_rpt"/>
</dbReference>
<comment type="caution">
    <text evidence="5">The sequence shown here is derived from an EMBL/GenBank/DDBJ whole genome shotgun (WGS) entry which is preliminary data.</text>
</comment>
<feature type="region of interest" description="Disordered" evidence="4">
    <location>
        <begin position="401"/>
        <end position="434"/>
    </location>
</feature>
<keyword evidence="1" id="KW-0677">Repeat</keyword>
<evidence type="ECO:0000256" key="2">
    <source>
        <dbReference type="ARBA" id="ARBA00023043"/>
    </source>
</evidence>
<evidence type="ECO:0000313" key="5">
    <source>
        <dbReference type="EMBL" id="KAF4447091.1"/>
    </source>
</evidence>
<dbReference type="InterPro" id="IPR050663">
    <property type="entry name" value="Ankyrin-SOCS_Box"/>
</dbReference>
<dbReference type="PRINTS" id="PR01415">
    <property type="entry name" value="ANKYRIN"/>
</dbReference>
<dbReference type="GO" id="GO:0000976">
    <property type="term" value="F:transcription cis-regulatory region binding"/>
    <property type="evidence" value="ECO:0007669"/>
    <property type="project" value="TreeGrafter"/>
</dbReference>
<dbReference type="EMBL" id="JAADJG010000415">
    <property type="protein sequence ID" value="KAF4447091.1"/>
    <property type="molecule type" value="Genomic_DNA"/>
</dbReference>
<evidence type="ECO:0000313" key="6">
    <source>
        <dbReference type="Proteomes" id="UP000605986"/>
    </source>
</evidence>
<gene>
    <name evidence="5" type="ORF">F53441_9322</name>
</gene>
<dbReference type="Gene3D" id="1.25.40.20">
    <property type="entry name" value="Ankyrin repeat-containing domain"/>
    <property type="match status" value="1"/>
</dbReference>
<dbReference type="AlphaFoldDB" id="A0A8H4NWG3"/>
<feature type="repeat" description="ANK" evidence="3">
    <location>
        <begin position="17"/>
        <end position="49"/>
    </location>
</feature>
<evidence type="ECO:0000256" key="3">
    <source>
        <dbReference type="PROSITE-ProRule" id="PRU00023"/>
    </source>
</evidence>
<dbReference type="Pfam" id="PF12796">
    <property type="entry name" value="Ank_2"/>
    <property type="match status" value="2"/>
</dbReference>
<dbReference type="PANTHER" id="PTHR24193:SF121">
    <property type="entry name" value="ADA2A-CONTAINING COMPLEX COMPONENT 3, ISOFORM D"/>
    <property type="match status" value="1"/>
</dbReference>
<dbReference type="SMART" id="SM00248">
    <property type="entry name" value="ANK"/>
    <property type="match status" value="6"/>
</dbReference>
<dbReference type="PROSITE" id="PS50088">
    <property type="entry name" value="ANK_REPEAT"/>
    <property type="match status" value="4"/>
</dbReference>
<accession>A0A8H4NWG3</accession>
<dbReference type="OrthoDB" id="823504at2759"/>
<dbReference type="PROSITE" id="PS50297">
    <property type="entry name" value="ANK_REP_REGION"/>
    <property type="match status" value="4"/>
</dbReference>